<evidence type="ECO:0000256" key="3">
    <source>
        <dbReference type="SAM" id="MobiDB-lite"/>
    </source>
</evidence>
<dbReference type="EMBL" id="LR589099">
    <property type="protein sequence ID" value="VTP00155.1"/>
    <property type="molecule type" value="Genomic_DNA"/>
</dbReference>
<dbReference type="InterPro" id="IPR006442">
    <property type="entry name" value="Antitoxin_Phd/YefM"/>
</dbReference>
<dbReference type="NCBIfam" id="TIGR01552">
    <property type="entry name" value="phd_fam"/>
    <property type="match status" value="1"/>
</dbReference>
<dbReference type="Pfam" id="PF02604">
    <property type="entry name" value="PhdYeFM_antitox"/>
    <property type="match status" value="1"/>
</dbReference>
<comment type="similarity">
    <text evidence="1 2">Belongs to the phD/YefM antitoxin family.</text>
</comment>
<dbReference type="AlphaFoldDB" id="A0A653ERH8"/>
<proteinExistence type="inferred from homology"/>
<accession>A0A653ERH8</accession>
<dbReference type="SUPFAM" id="SSF143120">
    <property type="entry name" value="YefM-like"/>
    <property type="match status" value="1"/>
</dbReference>
<reference evidence="4" key="1">
    <citation type="submission" date="2019-05" db="EMBL/GenBank/DDBJ databases">
        <authorList>
            <person name="Naeem R."/>
            <person name="Antony C."/>
            <person name="Guan Q."/>
        </authorList>
    </citation>
    <scope>NUCLEOTIDE SEQUENCE</scope>
    <source>
        <strain evidence="4">2</strain>
    </source>
</reference>
<dbReference type="InterPro" id="IPR036165">
    <property type="entry name" value="YefM-like_sf"/>
</dbReference>
<gene>
    <name evidence="4" type="ORF">BIN_B_03331</name>
</gene>
<organism evidence="4">
    <name type="scientific">Mycobacterium riyadhense</name>
    <dbReference type="NCBI Taxonomy" id="486698"/>
    <lineage>
        <taxon>Bacteria</taxon>
        <taxon>Bacillati</taxon>
        <taxon>Actinomycetota</taxon>
        <taxon>Actinomycetes</taxon>
        <taxon>Mycobacteriales</taxon>
        <taxon>Mycobacteriaceae</taxon>
        <taxon>Mycobacterium</taxon>
    </lineage>
</organism>
<protein>
    <recommendedName>
        <fullName evidence="2">Antitoxin</fullName>
    </recommendedName>
</protein>
<comment type="function">
    <text evidence="2">Antitoxin component of a type II toxin-antitoxin (TA) system.</text>
</comment>
<evidence type="ECO:0000256" key="1">
    <source>
        <dbReference type="ARBA" id="ARBA00009981"/>
    </source>
</evidence>
<dbReference type="Gene3D" id="3.40.1620.10">
    <property type="entry name" value="YefM-like domain"/>
    <property type="match status" value="1"/>
</dbReference>
<evidence type="ECO:0000256" key="2">
    <source>
        <dbReference type="RuleBase" id="RU362080"/>
    </source>
</evidence>
<feature type="region of interest" description="Disordered" evidence="3">
    <location>
        <begin position="97"/>
        <end position="120"/>
    </location>
</feature>
<name>A0A653ERH8_9MYCO</name>
<evidence type="ECO:0000313" key="4">
    <source>
        <dbReference type="EMBL" id="VTP00155.1"/>
    </source>
</evidence>
<sequence>MPQTLRNRTDKHTTTLLGPHGWVIALVRLVGLDSPGVMLGGVQHKTVTSTEAKATLNALLAEVERTGTPVTITNHGRPVAALVPVHDTPRRFGQLPNLTVPDDFDDPLPESELAAWEGNS</sequence>